<feature type="domain" description="Transcobalamin-like C-terminal" evidence="1">
    <location>
        <begin position="61"/>
        <end position="132"/>
    </location>
</feature>
<gene>
    <name evidence="2" type="ORF">A2765_04200</name>
</gene>
<dbReference type="EMBL" id="MFLA01000016">
    <property type="protein sequence ID" value="OGG59762.1"/>
    <property type="molecule type" value="Genomic_DNA"/>
</dbReference>
<dbReference type="Gene3D" id="2.170.130.30">
    <property type="match status" value="1"/>
</dbReference>
<dbReference type="Pfam" id="PF14478">
    <property type="entry name" value="DUF4430"/>
    <property type="match status" value="1"/>
</dbReference>
<comment type="caution">
    <text evidence="2">The sequence shown here is derived from an EMBL/GenBank/DDBJ whole genome shotgun (WGS) entry which is preliminary data.</text>
</comment>
<dbReference type="InterPro" id="IPR027954">
    <property type="entry name" value="Transcobalamin-like_C"/>
</dbReference>
<proteinExistence type="predicted"/>
<protein>
    <recommendedName>
        <fullName evidence="1">Transcobalamin-like C-terminal domain-containing protein</fullName>
    </recommendedName>
</protein>
<name>A0A1F6DFG8_9BACT</name>
<sequence length="140" mass="15363">MKKILVGVGVLIAILLGGYVYTQFEWQQPVVQHTETRTIEVALAIEGVLPEGRAEVPEGMTALDLLRSESREKGFVMGEKEYAGLGILVERIGEFKNGTDGKYWTYTVNGVFAPVGADVYALKDGDAIEWTFVVPDSSSY</sequence>
<evidence type="ECO:0000259" key="1">
    <source>
        <dbReference type="Pfam" id="PF14478"/>
    </source>
</evidence>
<dbReference type="Proteomes" id="UP000176377">
    <property type="component" value="Unassembled WGS sequence"/>
</dbReference>
<reference evidence="2 3" key="1">
    <citation type="journal article" date="2016" name="Nat. Commun.">
        <title>Thousands of microbial genomes shed light on interconnected biogeochemical processes in an aquifer system.</title>
        <authorList>
            <person name="Anantharaman K."/>
            <person name="Brown C.T."/>
            <person name="Hug L.A."/>
            <person name="Sharon I."/>
            <person name="Castelle C.J."/>
            <person name="Probst A.J."/>
            <person name="Thomas B.C."/>
            <person name="Singh A."/>
            <person name="Wilkins M.J."/>
            <person name="Karaoz U."/>
            <person name="Brodie E.L."/>
            <person name="Williams K.H."/>
            <person name="Hubbard S.S."/>
            <person name="Banfield J.F."/>
        </authorList>
    </citation>
    <scope>NUCLEOTIDE SEQUENCE [LARGE SCALE GENOMIC DNA]</scope>
</reference>
<evidence type="ECO:0000313" key="2">
    <source>
        <dbReference type="EMBL" id="OGG59762.1"/>
    </source>
</evidence>
<dbReference type="AlphaFoldDB" id="A0A1F6DFG8"/>
<accession>A0A1F6DFG8</accession>
<organism evidence="2 3">
    <name type="scientific">Candidatus Kaiserbacteria bacterium RIFCSPHIGHO2_01_FULL_56_24</name>
    <dbReference type="NCBI Taxonomy" id="1798487"/>
    <lineage>
        <taxon>Bacteria</taxon>
        <taxon>Candidatus Kaiseribacteriota</taxon>
    </lineage>
</organism>
<evidence type="ECO:0000313" key="3">
    <source>
        <dbReference type="Proteomes" id="UP000176377"/>
    </source>
</evidence>